<keyword evidence="1" id="KW-0472">Membrane</keyword>
<gene>
    <name evidence="2" type="ORF">Fmac_012220</name>
</gene>
<accession>A0ABD1MPQ1</accession>
<dbReference type="EMBL" id="JBGMDY010000004">
    <property type="protein sequence ID" value="KAL2337774.1"/>
    <property type="molecule type" value="Genomic_DNA"/>
</dbReference>
<name>A0ABD1MPQ1_9FABA</name>
<keyword evidence="1" id="KW-1133">Transmembrane helix</keyword>
<evidence type="ECO:0000313" key="3">
    <source>
        <dbReference type="Proteomes" id="UP001603857"/>
    </source>
</evidence>
<dbReference type="PANTHER" id="PTHR31170:SF25">
    <property type="entry name" value="BNAA09G04570D PROTEIN"/>
    <property type="match status" value="1"/>
</dbReference>
<dbReference type="AlphaFoldDB" id="A0ABD1MPQ1"/>
<dbReference type="InterPro" id="IPR004158">
    <property type="entry name" value="DUF247_pln"/>
</dbReference>
<evidence type="ECO:0000313" key="2">
    <source>
        <dbReference type="EMBL" id="KAL2337774.1"/>
    </source>
</evidence>
<proteinExistence type="predicted"/>
<organism evidence="2 3">
    <name type="scientific">Flemingia macrophylla</name>
    <dbReference type="NCBI Taxonomy" id="520843"/>
    <lineage>
        <taxon>Eukaryota</taxon>
        <taxon>Viridiplantae</taxon>
        <taxon>Streptophyta</taxon>
        <taxon>Embryophyta</taxon>
        <taxon>Tracheophyta</taxon>
        <taxon>Spermatophyta</taxon>
        <taxon>Magnoliopsida</taxon>
        <taxon>eudicotyledons</taxon>
        <taxon>Gunneridae</taxon>
        <taxon>Pentapetalae</taxon>
        <taxon>rosids</taxon>
        <taxon>fabids</taxon>
        <taxon>Fabales</taxon>
        <taxon>Fabaceae</taxon>
        <taxon>Papilionoideae</taxon>
        <taxon>50 kb inversion clade</taxon>
        <taxon>NPAAA clade</taxon>
        <taxon>indigoferoid/millettioid clade</taxon>
        <taxon>Phaseoleae</taxon>
        <taxon>Flemingia</taxon>
    </lineage>
</organism>
<feature type="transmembrane region" description="Helical" evidence="1">
    <location>
        <begin position="397"/>
        <end position="417"/>
    </location>
</feature>
<dbReference type="Pfam" id="PF03140">
    <property type="entry name" value="DUF247"/>
    <property type="match status" value="2"/>
</dbReference>
<dbReference type="PANTHER" id="PTHR31170">
    <property type="entry name" value="BNAC04G53230D PROTEIN"/>
    <property type="match status" value="1"/>
</dbReference>
<evidence type="ECO:0000256" key="1">
    <source>
        <dbReference type="SAM" id="Phobius"/>
    </source>
</evidence>
<sequence>MSATECFESIKLRLGSVDNRYIEAFSICLVPEQLRKRRVEAYGPQVVSIGPLHKGTNTDLLGMEEIKWRCMLHLLQRSKGSDSAAINQVLLECTKAMLKLDEVVRASYNVDEVRFNRNDLAKIMLVDGCFLLELLICGSPHLDARLPAGPGLSPGAENKKNDCEVDIDSKEDLKISHPKQRLQRCATKLEAAGVTIAIQSTPAKSTRFDLKVTFENGKLTIPQLHITRTTEAKWRNLIAWELNKSSIQKQRGIKQDGFSAIFISYACFLRSLICCVHDVKLLRKRGVIFVHQMDTDKGKKNKVRNEDLVYLFQNLTRGVPGGEIDMDSWFASVIQKLNSYPTTQDRAICNIIYHATRTSKTMWHIFISYPESFWYFLKAGFLKVKSFFSTNWELRPVGTIIAIVALILTLAQTVFSVPGL</sequence>
<dbReference type="Proteomes" id="UP001603857">
    <property type="component" value="Unassembled WGS sequence"/>
</dbReference>
<reference evidence="2 3" key="1">
    <citation type="submission" date="2024-08" db="EMBL/GenBank/DDBJ databases">
        <title>Insights into the chromosomal genome structure of Flemingia macrophylla.</title>
        <authorList>
            <person name="Ding Y."/>
            <person name="Zhao Y."/>
            <person name="Bi W."/>
            <person name="Wu M."/>
            <person name="Zhao G."/>
            <person name="Gong Y."/>
            <person name="Li W."/>
            <person name="Zhang P."/>
        </authorList>
    </citation>
    <scope>NUCLEOTIDE SEQUENCE [LARGE SCALE GENOMIC DNA]</scope>
    <source>
        <strain evidence="2">DYQJB</strain>
        <tissue evidence="2">Leaf</tissue>
    </source>
</reference>
<keyword evidence="3" id="KW-1185">Reference proteome</keyword>
<protein>
    <submittedName>
        <fullName evidence="2">Uncharacterized protein</fullName>
    </submittedName>
</protein>
<comment type="caution">
    <text evidence="2">The sequence shown here is derived from an EMBL/GenBank/DDBJ whole genome shotgun (WGS) entry which is preliminary data.</text>
</comment>
<keyword evidence="1" id="KW-0812">Transmembrane</keyword>